<sequence length="510" mass="58686">MNPSEVWTYVFAYLLPILFFAYMGTDVIVRNPGKVEHRLIGLTSIVYILLFAEEYVRHQLPLSDSPALVALWFSNVGIAMPGLGLHFLTKFSGLDKHMPRYLYPAIFYLPLVVIVVNVLSRREIISSSEFISIGAWKYPVYDTPYYAALTVSILISTLYLVFLNKGSARAVSAEHRAIYRLLVVGVLICTCWHVAFGYFQFEGLPPYSYLYGGVIWCFTLRLAMIRYEFLDYASKRYEKLFNLNPAAILLVEQSGKIKEANPSARKLIERVDTSRHSLFRLVGREFRQLIKHQRTIRAYETSFHNGERLLHVLIDGDYVSVDNAPHLILIVRDITEQKEGQEQIRFLAFHDPLTRLPNRRYFYEKLEEAIRSAEKDKLRPAVVLIDLDRFKETNDKHGHEAGDEVLRHVARMIGETAEPIGMAARLGGDEFVLFIRHAPSPAFVEETIARLEERIREEKLIYREHHLPIYMSIGAGFYPDDGRDADALLMSADKAMYRVKRARKTESAGR</sequence>
<evidence type="ECO:0000259" key="2">
    <source>
        <dbReference type="PROSITE" id="PS50887"/>
    </source>
</evidence>
<feature type="transmembrane region" description="Helical" evidence="1">
    <location>
        <begin position="207"/>
        <end position="227"/>
    </location>
</feature>
<dbReference type="NCBIfam" id="TIGR00254">
    <property type="entry name" value="GGDEF"/>
    <property type="match status" value="1"/>
</dbReference>
<dbReference type="PANTHER" id="PTHR44757">
    <property type="entry name" value="DIGUANYLATE CYCLASE DGCP"/>
    <property type="match status" value="1"/>
</dbReference>
<keyword evidence="4" id="KW-1185">Reference proteome</keyword>
<dbReference type="PROSITE" id="PS50887">
    <property type="entry name" value="GGDEF"/>
    <property type="match status" value="1"/>
</dbReference>
<accession>A0ABW2FGG0</accession>
<evidence type="ECO:0000313" key="4">
    <source>
        <dbReference type="Proteomes" id="UP001596378"/>
    </source>
</evidence>
<dbReference type="EMBL" id="JBHTAI010000014">
    <property type="protein sequence ID" value="MFC7151079.1"/>
    <property type="molecule type" value="Genomic_DNA"/>
</dbReference>
<dbReference type="InterPro" id="IPR035965">
    <property type="entry name" value="PAS-like_dom_sf"/>
</dbReference>
<keyword evidence="1" id="KW-1133">Transmembrane helix</keyword>
<dbReference type="RefSeq" id="WP_378049690.1">
    <property type="nucleotide sequence ID" value="NZ_JBHMDN010000021.1"/>
</dbReference>
<dbReference type="Proteomes" id="UP001596378">
    <property type="component" value="Unassembled WGS sequence"/>
</dbReference>
<keyword evidence="3" id="KW-0808">Transferase</keyword>
<dbReference type="CDD" id="cd01949">
    <property type="entry name" value="GGDEF"/>
    <property type="match status" value="1"/>
</dbReference>
<keyword evidence="1" id="KW-0472">Membrane</keyword>
<feature type="transmembrane region" description="Helical" evidence="1">
    <location>
        <begin position="68"/>
        <end position="89"/>
    </location>
</feature>
<dbReference type="Gene3D" id="3.30.450.20">
    <property type="entry name" value="PAS domain"/>
    <property type="match status" value="1"/>
</dbReference>
<dbReference type="InterPro" id="IPR029787">
    <property type="entry name" value="Nucleotide_cyclase"/>
</dbReference>
<keyword evidence="1" id="KW-0812">Transmembrane</keyword>
<keyword evidence="3" id="KW-0548">Nucleotidyltransferase</keyword>
<dbReference type="EC" id="2.7.7.65" evidence="3"/>
<protein>
    <submittedName>
        <fullName evidence="3">Diguanylate cyclase domain-containing protein</fullName>
        <ecNumber evidence="3">2.7.7.65</ecNumber>
    </submittedName>
</protein>
<gene>
    <name evidence="3" type="ORF">ACFQMJ_21290</name>
</gene>
<reference evidence="4" key="1">
    <citation type="journal article" date="2019" name="Int. J. Syst. Evol. Microbiol.">
        <title>The Global Catalogue of Microorganisms (GCM) 10K type strain sequencing project: providing services to taxonomists for standard genome sequencing and annotation.</title>
        <authorList>
            <consortium name="The Broad Institute Genomics Platform"/>
            <consortium name="The Broad Institute Genome Sequencing Center for Infectious Disease"/>
            <person name="Wu L."/>
            <person name="Ma J."/>
        </authorList>
    </citation>
    <scope>NUCLEOTIDE SEQUENCE [LARGE SCALE GENOMIC DNA]</scope>
    <source>
        <strain evidence="4">KCTC 12907</strain>
    </source>
</reference>
<dbReference type="InterPro" id="IPR000160">
    <property type="entry name" value="GGDEF_dom"/>
</dbReference>
<feature type="transmembrane region" description="Helical" evidence="1">
    <location>
        <begin position="101"/>
        <end position="120"/>
    </location>
</feature>
<dbReference type="SUPFAM" id="SSF55073">
    <property type="entry name" value="Nucleotide cyclase"/>
    <property type="match status" value="1"/>
</dbReference>
<dbReference type="Gene3D" id="3.30.70.270">
    <property type="match status" value="1"/>
</dbReference>
<dbReference type="SMART" id="SM00267">
    <property type="entry name" value="GGDEF"/>
    <property type="match status" value="1"/>
</dbReference>
<feature type="transmembrane region" description="Helical" evidence="1">
    <location>
        <begin position="6"/>
        <end position="25"/>
    </location>
</feature>
<dbReference type="Pfam" id="PF00990">
    <property type="entry name" value="GGDEF"/>
    <property type="match status" value="1"/>
</dbReference>
<feature type="transmembrane region" description="Helical" evidence="1">
    <location>
        <begin position="145"/>
        <end position="165"/>
    </location>
</feature>
<feature type="domain" description="GGDEF" evidence="2">
    <location>
        <begin position="378"/>
        <end position="510"/>
    </location>
</feature>
<comment type="caution">
    <text evidence="3">The sequence shown here is derived from an EMBL/GenBank/DDBJ whole genome shotgun (WGS) entry which is preliminary data.</text>
</comment>
<dbReference type="PANTHER" id="PTHR44757:SF2">
    <property type="entry name" value="BIOFILM ARCHITECTURE MAINTENANCE PROTEIN MBAA"/>
    <property type="match status" value="1"/>
</dbReference>
<dbReference type="InterPro" id="IPR043128">
    <property type="entry name" value="Rev_trsase/Diguanyl_cyclase"/>
</dbReference>
<evidence type="ECO:0000256" key="1">
    <source>
        <dbReference type="SAM" id="Phobius"/>
    </source>
</evidence>
<evidence type="ECO:0000313" key="3">
    <source>
        <dbReference type="EMBL" id="MFC7151079.1"/>
    </source>
</evidence>
<name>A0ABW2FGG0_9BACL</name>
<dbReference type="GO" id="GO:0052621">
    <property type="term" value="F:diguanylate cyclase activity"/>
    <property type="evidence" value="ECO:0007669"/>
    <property type="project" value="UniProtKB-EC"/>
</dbReference>
<feature type="transmembrane region" description="Helical" evidence="1">
    <location>
        <begin position="177"/>
        <end position="201"/>
    </location>
</feature>
<proteinExistence type="predicted"/>
<organism evidence="3 4">
    <name type="scientific">Cohnella cellulosilytica</name>
    <dbReference type="NCBI Taxonomy" id="986710"/>
    <lineage>
        <taxon>Bacteria</taxon>
        <taxon>Bacillati</taxon>
        <taxon>Bacillota</taxon>
        <taxon>Bacilli</taxon>
        <taxon>Bacillales</taxon>
        <taxon>Paenibacillaceae</taxon>
        <taxon>Cohnella</taxon>
    </lineage>
</organism>
<dbReference type="SUPFAM" id="SSF55785">
    <property type="entry name" value="PYP-like sensor domain (PAS domain)"/>
    <property type="match status" value="1"/>
</dbReference>
<dbReference type="InterPro" id="IPR052155">
    <property type="entry name" value="Biofilm_reg_signaling"/>
</dbReference>